<organism evidence="1">
    <name type="scientific">Zea mays</name>
    <name type="common">Maize</name>
    <dbReference type="NCBI Taxonomy" id="4577"/>
    <lineage>
        <taxon>Eukaryota</taxon>
        <taxon>Viridiplantae</taxon>
        <taxon>Streptophyta</taxon>
        <taxon>Embryophyta</taxon>
        <taxon>Tracheophyta</taxon>
        <taxon>Spermatophyta</taxon>
        <taxon>Magnoliopsida</taxon>
        <taxon>Liliopsida</taxon>
        <taxon>Poales</taxon>
        <taxon>Poaceae</taxon>
        <taxon>PACMAD clade</taxon>
        <taxon>Panicoideae</taxon>
        <taxon>Andropogonodae</taxon>
        <taxon>Andropogoneae</taxon>
        <taxon>Tripsacinae</taxon>
        <taxon>Zea</taxon>
    </lineage>
</organism>
<dbReference type="InParanoid" id="A0A1D6FL04"/>
<dbReference type="EMBL" id="CM000784">
    <property type="protein sequence ID" value="AQK92382.1"/>
    <property type="molecule type" value="Genomic_DNA"/>
</dbReference>
<dbReference type="PANTHER" id="PTHR35738:SF3">
    <property type="entry name" value="OS05G0577800 PROTEIN"/>
    <property type="match status" value="1"/>
</dbReference>
<dbReference type="STRING" id="4577.A0A1D6FL04"/>
<proteinExistence type="predicted"/>
<accession>A0A1D6FL04</accession>
<sequence>MGMFFSKAEPPPPMVLVPPLFDYPPIAARTRFAASLLSSIRTLLFCDLMAVPAYELMFGKVSLHNLFEDYFDQAGNMTSRIMLKPLEDPHVDLIATVSAAADRNSGTEVKGDALFRWQRELDDPHTFVDLLVSTSNPLLQLRLCAYHPKYRIGAFGTLPLLMGNRVRSEDYGVMGVRYGSENLSVGASFVPISLPSEVPFGAWLVGRKGSLSAGVQYKPLSGSKYPMPFTELENWNYAISYGVGSTSPLSPSFIFSLELARSTQLTASFYQHLVVQRRVKNPFEDDQVVGITNYIDFGLELAAKVDKDKVSGDGNSFQLAASWQANKNFLLKGKLGPSTSSVALAFKSWWRPSFTFSVTAVNDHSKGTTSYGFGLRVEDLRRASYQRADPNYVMLTPSKEHLAPGVLREYGKRPMFQTQIDSGNYDHLPTELKPLGRIF</sequence>
<dbReference type="FunCoup" id="A0A1D6FL04">
    <property type="interactions" value="1944"/>
</dbReference>
<name>A0A1D6FL04_MAIZE</name>
<dbReference type="InterPro" id="IPR023614">
    <property type="entry name" value="Porin_dom_sf"/>
</dbReference>
<dbReference type="Gene3D" id="2.40.160.10">
    <property type="entry name" value="Porin"/>
    <property type="match status" value="1"/>
</dbReference>
<gene>
    <name evidence="1" type="ORF">ZEAMMB73_Zm00001d009661</name>
</gene>
<dbReference type="IntAct" id="A0A1D6FL04">
    <property type="interactions" value="3"/>
</dbReference>
<dbReference type="ExpressionAtlas" id="A0A1D6FL04">
    <property type="expression patterns" value="baseline and differential"/>
</dbReference>
<dbReference type="AlphaFoldDB" id="A0A1D6FL04"/>
<evidence type="ECO:0000313" key="1">
    <source>
        <dbReference type="EMBL" id="AQK92382.1"/>
    </source>
</evidence>
<protein>
    <submittedName>
        <fullName evidence="1">Uncharacterized protein</fullName>
    </submittedName>
</protein>
<dbReference type="PANTHER" id="PTHR35738">
    <property type="entry name" value="OS05G0577800 PROTEIN"/>
    <property type="match status" value="1"/>
</dbReference>
<reference evidence="1" key="1">
    <citation type="submission" date="2015-12" db="EMBL/GenBank/DDBJ databases">
        <title>Update maize B73 reference genome by single molecule sequencing technologies.</title>
        <authorList>
            <consortium name="Maize Genome Sequencing Project"/>
            <person name="Ware D."/>
        </authorList>
    </citation>
    <scope>NUCLEOTIDE SEQUENCE</scope>
    <source>
        <tissue evidence="1">Seedling</tissue>
    </source>
</reference>